<dbReference type="PANTHER" id="PTHR30435">
    <property type="entry name" value="FLAGELLAR PROTEIN"/>
    <property type="match status" value="1"/>
</dbReference>
<dbReference type="STRING" id="989403.SAMN05421798_105263"/>
<accession>A0A161V8P7</accession>
<keyword evidence="8" id="KW-0966">Cell projection</keyword>
<organism evidence="8 9">
    <name type="scientific">Pseudovibrio axinellae</name>
    <dbReference type="NCBI Taxonomy" id="989403"/>
    <lineage>
        <taxon>Bacteria</taxon>
        <taxon>Pseudomonadati</taxon>
        <taxon>Pseudomonadota</taxon>
        <taxon>Alphaproteobacteria</taxon>
        <taxon>Hyphomicrobiales</taxon>
        <taxon>Stappiaceae</taxon>
        <taxon>Pseudovibrio</taxon>
    </lineage>
</organism>
<feature type="domain" description="Flagellar hook protein FlgE/F/G-like D1" evidence="7">
    <location>
        <begin position="88"/>
        <end position="153"/>
    </location>
</feature>
<dbReference type="InterPro" id="IPR019776">
    <property type="entry name" value="Flagellar_basal_body_rod_CS"/>
</dbReference>
<dbReference type="Proteomes" id="UP000076577">
    <property type="component" value="Unassembled WGS sequence"/>
</dbReference>
<keyword evidence="9" id="KW-1185">Reference proteome</keyword>
<evidence type="ECO:0000313" key="9">
    <source>
        <dbReference type="Proteomes" id="UP000076577"/>
    </source>
</evidence>
<dbReference type="Pfam" id="PF00460">
    <property type="entry name" value="Flg_bb_rod"/>
    <property type="match status" value="1"/>
</dbReference>
<keyword evidence="8" id="KW-0969">Cilium</keyword>
<dbReference type="NCBIfam" id="TIGR03506">
    <property type="entry name" value="FlgEFG_subfam"/>
    <property type="match status" value="1"/>
</dbReference>
<dbReference type="EMBL" id="LMCB01000004">
    <property type="protein sequence ID" value="KZL21349.1"/>
    <property type="molecule type" value="Genomic_DNA"/>
</dbReference>
<keyword evidence="8" id="KW-0282">Flagellum</keyword>
<dbReference type="PANTHER" id="PTHR30435:SF19">
    <property type="entry name" value="FLAGELLAR BASAL-BODY ROD PROTEIN FLGG"/>
    <property type="match status" value="1"/>
</dbReference>
<dbReference type="NCBIfam" id="TIGR02490">
    <property type="entry name" value="flgF"/>
    <property type="match status" value="1"/>
</dbReference>
<evidence type="ECO:0000259" key="7">
    <source>
        <dbReference type="Pfam" id="PF22692"/>
    </source>
</evidence>
<dbReference type="RefSeq" id="WP_068002101.1">
    <property type="nucleotide sequence ID" value="NZ_FOFM01000005.1"/>
</dbReference>
<dbReference type="InterPro" id="IPR001444">
    <property type="entry name" value="Flag_bb_rod_N"/>
</dbReference>
<dbReference type="InterPro" id="IPR053967">
    <property type="entry name" value="LlgE_F_G-like_D1"/>
</dbReference>
<evidence type="ECO:0000259" key="5">
    <source>
        <dbReference type="Pfam" id="PF00460"/>
    </source>
</evidence>
<comment type="subcellular location">
    <subcellularLocation>
        <location evidence="1 4">Bacterial flagellum basal body</location>
    </subcellularLocation>
</comment>
<feature type="domain" description="Flagellar basal-body/hook protein C-terminal" evidence="6">
    <location>
        <begin position="196"/>
        <end position="239"/>
    </location>
</feature>
<dbReference type="GO" id="GO:0071978">
    <property type="term" value="P:bacterial-type flagellum-dependent swarming motility"/>
    <property type="evidence" value="ECO:0007669"/>
    <property type="project" value="TreeGrafter"/>
</dbReference>
<dbReference type="InterPro" id="IPR012836">
    <property type="entry name" value="FlgF"/>
</dbReference>
<comment type="similarity">
    <text evidence="2 4">Belongs to the flagella basal body rod proteins family.</text>
</comment>
<comment type="subunit">
    <text evidence="4">The basal body constitutes a major portion of the flagellar organelle and consists of five rings (E,L,P,S, and M) mounted on a central rod. The rod consists of about 26 subunits of FlgG in the distal portion, and FlgB, FlgC and FlgF are thought to build up the proximal portion of the rod with about 6 subunits each.</text>
</comment>
<dbReference type="AlphaFoldDB" id="A0A161V8P7"/>
<name>A0A161V8P7_9HYPH</name>
<evidence type="ECO:0000256" key="3">
    <source>
        <dbReference type="ARBA" id="ARBA00023143"/>
    </source>
</evidence>
<sequence length="246" mass="26640">MENAQLIGLSRQSALRRNLDVVANNLANVNTTGYKAQRLLFEEFLMPTAQATEFQRPDRPLSFAQDVGTATVMTQGSIRLTGNPLDLAIEGDGYLAVTDADGEQLYTRAGSLAIDPDGTLVTDGGLPVMAEGAPVQINLEDTEITITKDGMISTPQAQLGRLDIYTFEDNQTLQHAGANLLSGSNPILAESPTVIQGALEGSNVEGVREISRMIDITRQYQSVSKMMSQRNELRQRSIRELGSVEA</sequence>
<comment type="caution">
    <text evidence="8">The sequence shown here is derived from an EMBL/GenBank/DDBJ whole genome shotgun (WGS) entry which is preliminary data.</text>
</comment>
<dbReference type="OrthoDB" id="9804559at2"/>
<gene>
    <name evidence="8" type="primary">flgG_1</name>
    <name evidence="8" type="ORF">PsAD2_00640</name>
</gene>
<dbReference type="PROSITE" id="PS00588">
    <property type="entry name" value="FLAGELLA_BB_ROD"/>
    <property type="match status" value="1"/>
</dbReference>
<evidence type="ECO:0000313" key="8">
    <source>
        <dbReference type="EMBL" id="KZL21349.1"/>
    </source>
</evidence>
<dbReference type="Pfam" id="PF06429">
    <property type="entry name" value="Flg_bbr_C"/>
    <property type="match status" value="1"/>
</dbReference>
<reference evidence="8 9" key="1">
    <citation type="journal article" date="2016" name="Front. Microbiol.">
        <title>Comparative Genomic Analysis Reveals a Diverse Repertoire of Genes Involved in Prokaryote-Eukaryote Interactions within the Pseudovibrio Genus.</title>
        <authorList>
            <person name="Romano S."/>
            <person name="Fernandez-Guerra A."/>
            <person name="Reen F.J."/>
            <person name="Glockner F.O."/>
            <person name="Crowley S.P."/>
            <person name="O'Sullivan O."/>
            <person name="Cotter P.D."/>
            <person name="Adams C."/>
            <person name="Dobson A.D."/>
            <person name="O'Gara F."/>
        </authorList>
    </citation>
    <scope>NUCLEOTIDE SEQUENCE [LARGE SCALE GENOMIC DNA]</scope>
    <source>
        <strain evidence="8 9">Ad2</strain>
    </source>
</reference>
<dbReference type="GO" id="GO:0030694">
    <property type="term" value="C:bacterial-type flagellum basal body, rod"/>
    <property type="evidence" value="ECO:0007669"/>
    <property type="project" value="UniProtKB-UniRule"/>
</dbReference>
<evidence type="ECO:0000256" key="1">
    <source>
        <dbReference type="ARBA" id="ARBA00004117"/>
    </source>
</evidence>
<dbReference type="SUPFAM" id="SSF117143">
    <property type="entry name" value="Flagellar hook protein flgE"/>
    <property type="match status" value="1"/>
</dbReference>
<dbReference type="InterPro" id="IPR037925">
    <property type="entry name" value="FlgE/F/G-like"/>
</dbReference>
<dbReference type="PATRIC" id="fig|989403.3.peg.683"/>
<evidence type="ECO:0000256" key="2">
    <source>
        <dbReference type="ARBA" id="ARBA00009677"/>
    </source>
</evidence>
<dbReference type="Pfam" id="PF22692">
    <property type="entry name" value="LlgE_F_G_D1"/>
    <property type="match status" value="1"/>
</dbReference>
<dbReference type="InterPro" id="IPR020013">
    <property type="entry name" value="Flagellar_FlgE/F/G"/>
</dbReference>
<feature type="domain" description="Flagellar basal body rod protein N-terminal" evidence="5">
    <location>
        <begin position="7"/>
        <end position="35"/>
    </location>
</feature>
<keyword evidence="3 4" id="KW-0975">Bacterial flagellum</keyword>
<proteinExistence type="inferred from homology"/>
<evidence type="ECO:0000256" key="4">
    <source>
        <dbReference type="RuleBase" id="RU362116"/>
    </source>
</evidence>
<dbReference type="InterPro" id="IPR010930">
    <property type="entry name" value="Flg_bb/hook_C_dom"/>
</dbReference>
<protein>
    <recommendedName>
        <fullName evidence="4">Flagellar basal-body rod protein FlgF</fullName>
    </recommendedName>
</protein>
<evidence type="ECO:0000259" key="6">
    <source>
        <dbReference type="Pfam" id="PF06429"/>
    </source>
</evidence>